<dbReference type="PANTHER" id="PTHR23070">
    <property type="entry name" value="BCS1 AAA-TYPE ATPASE"/>
    <property type="match status" value="1"/>
</dbReference>
<sequence>MLSEEAEAVSNGVRCLTMADHVVSANGAVKMASSPGTKQRGTPKDIFYSKNYDPAKLPFNVDEYVSLELHHGRLREQLQHYVAEFGKAVHAFDVMDQRATRTGEAEECDSEGEEVDASGDGPAITSKVKFGVAAGVHAVSVGGKDFYVLKSYAGLPQNDSWYTGLIVFVKLADIDEGRTPQDIFDAFLKEILKWAWQEEEKDGHITLYRYRFDSHGAWWESEGLKRGRPISSIIMDDHTQKSLIDDMNRFMRKSTREFYWKHGIPYRRTYLFYGPPGSGKSSLVKALAGAFKRSVSFLSLAHPQMTDQALADAFSSLPAKTILVIEDLDCVFSATAEKTERVMDESVNLTFSGVLNSLDGMTSSSSDTFTILTTNHFEKLNPALIRAGRVDRKFCLPRPSDELIGKFFLSFYPDASKPLVKQFVAKVREFSATQQDQNLLSLAVLQQMMLYFMEHTAEQVVEGADEFFAEFFPPETDAKPSLYM</sequence>
<dbReference type="OrthoDB" id="10251412at2759"/>
<comment type="similarity">
    <text evidence="1">Belongs to the AAA ATPase family. BCS1 subfamily.</text>
</comment>
<dbReference type="SMART" id="SM00382">
    <property type="entry name" value="AAA"/>
    <property type="match status" value="1"/>
</dbReference>
<protein>
    <submittedName>
        <fullName evidence="4">Mitochondrial chaperone BCS1</fullName>
    </submittedName>
</protein>
<name>A0A5J4YSB1_PORPP</name>
<evidence type="ECO:0000313" key="4">
    <source>
        <dbReference type="EMBL" id="KAA8494125.1"/>
    </source>
</evidence>
<comment type="caution">
    <text evidence="4">The sequence shown here is derived from an EMBL/GenBank/DDBJ whole genome shotgun (WGS) entry which is preliminary data.</text>
</comment>
<feature type="domain" description="AAA+ ATPase" evidence="3">
    <location>
        <begin position="266"/>
        <end position="400"/>
    </location>
</feature>
<dbReference type="InterPro" id="IPR003959">
    <property type="entry name" value="ATPase_AAA_core"/>
</dbReference>
<dbReference type="SUPFAM" id="SSF52540">
    <property type="entry name" value="P-loop containing nucleoside triphosphate hydrolases"/>
    <property type="match status" value="1"/>
</dbReference>
<evidence type="ECO:0000256" key="1">
    <source>
        <dbReference type="ARBA" id="ARBA00007448"/>
    </source>
</evidence>
<feature type="compositionally biased region" description="Acidic residues" evidence="2">
    <location>
        <begin position="105"/>
        <end position="117"/>
    </location>
</feature>
<accession>A0A5J4YSB1</accession>
<dbReference type="InterPro" id="IPR027417">
    <property type="entry name" value="P-loop_NTPase"/>
</dbReference>
<organism evidence="4 5">
    <name type="scientific">Porphyridium purpureum</name>
    <name type="common">Red alga</name>
    <name type="synonym">Porphyridium cruentum</name>
    <dbReference type="NCBI Taxonomy" id="35688"/>
    <lineage>
        <taxon>Eukaryota</taxon>
        <taxon>Rhodophyta</taxon>
        <taxon>Bangiophyceae</taxon>
        <taxon>Porphyridiales</taxon>
        <taxon>Porphyridiaceae</taxon>
        <taxon>Porphyridium</taxon>
    </lineage>
</organism>
<evidence type="ECO:0000313" key="5">
    <source>
        <dbReference type="Proteomes" id="UP000324585"/>
    </source>
</evidence>
<keyword evidence="5" id="KW-1185">Reference proteome</keyword>
<gene>
    <name evidence="4" type="ORF">FVE85_4100</name>
</gene>
<feature type="region of interest" description="Disordered" evidence="2">
    <location>
        <begin position="100"/>
        <end position="120"/>
    </location>
</feature>
<dbReference type="AlphaFoldDB" id="A0A5J4YSB1"/>
<dbReference type="GO" id="GO:0005524">
    <property type="term" value="F:ATP binding"/>
    <property type="evidence" value="ECO:0007669"/>
    <property type="project" value="InterPro"/>
</dbReference>
<evidence type="ECO:0000259" key="3">
    <source>
        <dbReference type="SMART" id="SM00382"/>
    </source>
</evidence>
<dbReference type="EMBL" id="VRMN01000005">
    <property type="protein sequence ID" value="KAA8494125.1"/>
    <property type="molecule type" value="Genomic_DNA"/>
</dbReference>
<dbReference type="Proteomes" id="UP000324585">
    <property type="component" value="Unassembled WGS sequence"/>
</dbReference>
<dbReference type="InterPro" id="IPR050747">
    <property type="entry name" value="Mitochondrial_chaperone_BCS1"/>
</dbReference>
<dbReference type="Pfam" id="PF00004">
    <property type="entry name" value="AAA"/>
    <property type="match status" value="1"/>
</dbReference>
<proteinExistence type="inferred from homology"/>
<dbReference type="GO" id="GO:0016887">
    <property type="term" value="F:ATP hydrolysis activity"/>
    <property type="evidence" value="ECO:0007669"/>
    <property type="project" value="InterPro"/>
</dbReference>
<dbReference type="OMA" id="RENDCTI"/>
<dbReference type="Gene3D" id="3.40.50.300">
    <property type="entry name" value="P-loop containing nucleotide triphosphate hydrolases"/>
    <property type="match status" value="1"/>
</dbReference>
<dbReference type="InterPro" id="IPR003593">
    <property type="entry name" value="AAA+_ATPase"/>
</dbReference>
<evidence type="ECO:0000256" key="2">
    <source>
        <dbReference type="SAM" id="MobiDB-lite"/>
    </source>
</evidence>
<reference evidence="5" key="1">
    <citation type="journal article" date="2019" name="Nat. Commun.">
        <title>Expansion of phycobilisome linker gene families in mesophilic red algae.</title>
        <authorList>
            <person name="Lee J."/>
            <person name="Kim D."/>
            <person name="Bhattacharya D."/>
            <person name="Yoon H.S."/>
        </authorList>
    </citation>
    <scope>NUCLEOTIDE SEQUENCE [LARGE SCALE GENOMIC DNA]</scope>
    <source>
        <strain evidence="5">CCMP 1328</strain>
    </source>
</reference>